<organism evidence="22">
    <name type="scientific">Prunus dulcis</name>
    <name type="common">Almond</name>
    <name type="synonym">Amygdalus dulcis</name>
    <dbReference type="NCBI Taxonomy" id="3755"/>
    <lineage>
        <taxon>Eukaryota</taxon>
        <taxon>Viridiplantae</taxon>
        <taxon>Streptophyta</taxon>
        <taxon>Embryophyta</taxon>
        <taxon>Tracheophyta</taxon>
        <taxon>Spermatophyta</taxon>
        <taxon>Magnoliopsida</taxon>
        <taxon>eudicotyledons</taxon>
        <taxon>Gunneridae</taxon>
        <taxon>Pentapetalae</taxon>
        <taxon>rosids</taxon>
        <taxon>fabids</taxon>
        <taxon>Rosales</taxon>
        <taxon>Rosaceae</taxon>
        <taxon>Amygdaloideae</taxon>
        <taxon>Amygdaleae</taxon>
        <taxon>Prunus</taxon>
    </lineage>
</organism>
<feature type="domain" description="External alternative NADH-ubiquinone oxidoreductase-like C-terminal" evidence="21">
    <location>
        <begin position="477"/>
        <end position="543"/>
    </location>
</feature>
<evidence type="ECO:0000256" key="4">
    <source>
        <dbReference type="ARBA" id="ARBA00005272"/>
    </source>
</evidence>
<comment type="catalytic activity">
    <reaction evidence="17">
        <text>a ubiquinone + NADH + H(+) = a ubiquinol + NAD(+)</text>
        <dbReference type="Rhea" id="RHEA:23152"/>
        <dbReference type="Rhea" id="RHEA-COMP:9565"/>
        <dbReference type="Rhea" id="RHEA-COMP:9566"/>
        <dbReference type="ChEBI" id="CHEBI:15378"/>
        <dbReference type="ChEBI" id="CHEBI:16389"/>
        <dbReference type="ChEBI" id="CHEBI:17976"/>
        <dbReference type="ChEBI" id="CHEBI:57540"/>
        <dbReference type="ChEBI" id="CHEBI:57945"/>
    </reaction>
</comment>
<evidence type="ECO:0000256" key="17">
    <source>
        <dbReference type="ARBA" id="ARBA00049010"/>
    </source>
</evidence>
<dbReference type="InterPro" id="IPR045024">
    <property type="entry name" value="NDH-2"/>
</dbReference>
<dbReference type="InterPro" id="IPR023753">
    <property type="entry name" value="FAD/NAD-binding_dom"/>
</dbReference>
<evidence type="ECO:0000256" key="6">
    <source>
        <dbReference type="ARBA" id="ARBA00022630"/>
    </source>
</evidence>
<reference evidence="22" key="1">
    <citation type="journal article" date="2019" name="Science">
        <title>Mutation of a bHLH transcription factor allowed almond domestication.</title>
        <authorList>
            <person name="Sanchez-Perez R."/>
            <person name="Pavan S."/>
            <person name="Mazzeo R."/>
            <person name="Moldovan C."/>
            <person name="Aiese Cigliano R."/>
            <person name="Del Cueto J."/>
            <person name="Ricciardi F."/>
            <person name="Lotti C."/>
            <person name="Ricciardi L."/>
            <person name="Dicenta F."/>
            <person name="Lopez-Marques R.L."/>
            <person name="Lindberg Moller B."/>
        </authorList>
    </citation>
    <scope>NUCLEOTIDE SEQUENCE</scope>
</reference>
<feature type="compositionally biased region" description="Polar residues" evidence="19">
    <location>
        <begin position="54"/>
        <end position="63"/>
    </location>
</feature>
<evidence type="ECO:0000259" key="21">
    <source>
        <dbReference type="Pfam" id="PF22366"/>
    </source>
</evidence>
<dbReference type="Gene3D" id="3.50.50.100">
    <property type="match status" value="1"/>
</dbReference>
<comment type="function">
    <text evidence="18">Alternative NADH-ubiquinone oxidoreductase which catalyzes the oxidation of mitochondrial NADH does not translocate protons across the inner mitochondrial membrane.</text>
</comment>
<dbReference type="GO" id="GO:0005777">
    <property type="term" value="C:peroxisome"/>
    <property type="evidence" value="ECO:0007669"/>
    <property type="project" value="UniProtKB-SubCell"/>
</dbReference>
<dbReference type="EMBL" id="AP019302">
    <property type="protein sequence ID" value="BBH04638.1"/>
    <property type="molecule type" value="Genomic_DNA"/>
</dbReference>
<keyword evidence="11" id="KW-0560">Oxidoreductase</keyword>
<keyword evidence="15" id="KW-0576">Peroxisome</keyword>
<evidence type="ECO:0000256" key="16">
    <source>
        <dbReference type="ARBA" id="ARBA00047599"/>
    </source>
</evidence>
<gene>
    <name evidence="22" type="ORF">Prudu_015833</name>
</gene>
<keyword evidence="8" id="KW-0274">FAD</keyword>
<evidence type="ECO:0000256" key="5">
    <source>
        <dbReference type="ARBA" id="ARBA00012637"/>
    </source>
</evidence>
<evidence type="ECO:0000256" key="10">
    <source>
        <dbReference type="ARBA" id="ARBA00022946"/>
    </source>
</evidence>
<comment type="cofactor">
    <cofactor evidence="1">
        <name>FAD</name>
        <dbReference type="ChEBI" id="CHEBI:57692"/>
    </cofactor>
</comment>
<dbReference type="GO" id="GO:0050136">
    <property type="term" value="F:NADH dehydrogenase (quinone) (non-electrogenic) activity"/>
    <property type="evidence" value="ECO:0007669"/>
    <property type="project" value="UniProtKB-EC"/>
</dbReference>
<keyword evidence="9" id="KW-0521">NADP</keyword>
<dbReference type="PANTHER" id="PTHR43706">
    <property type="entry name" value="NADH DEHYDROGENASE"/>
    <property type="match status" value="1"/>
</dbReference>
<comment type="catalytic activity">
    <reaction evidence="16">
        <text>a quinone + NADH + H(+) = a quinol + NAD(+)</text>
        <dbReference type="Rhea" id="RHEA:46160"/>
        <dbReference type="ChEBI" id="CHEBI:15378"/>
        <dbReference type="ChEBI" id="CHEBI:24646"/>
        <dbReference type="ChEBI" id="CHEBI:57540"/>
        <dbReference type="ChEBI" id="CHEBI:57945"/>
        <dbReference type="ChEBI" id="CHEBI:132124"/>
        <dbReference type="EC" id="1.6.5.9"/>
    </reaction>
</comment>
<dbReference type="GO" id="GO:0005743">
    <property type="term" value="C:mitochondrial inner membrane"/>
    <property type="evidence" value="ECO:0007669"/>
    <property type="project" value="UniProtKB-SubCell"/>
</dbReference>
<evidence type="ECO:0000256" key="18">
    <source>
        <dbReference type="ARBA" id="ARBA00055996"/>
    </source>
</evidence>
<keyword evidence="12" id="KW-0520">NAD</keyword>
<dbReference type="FunFam" id="3.50.50.100:FF:000009">
    <property type="entry name" value="Internal alternative NAD(P)H-ubiquinone oxidoreductase A1, mitochondrial"/>
    <property type="match status" value="1"/>
</dbReference>
<proteinExistence type="inferred from homology"/>
<evidence type="ECO:0000256" key="1">
    <source>
        <dbReference type="ARBA" id="ARBA00001974"/>
    </source>
</evidence>
<sequence length="547" mass="60159">MDDEVVVAMEGRSLMVRIDDYSDPTANRGHDPSSSSSSFSRAKAGAAKPHPSLSHRQISDQTRISDPFSYTLLSRFSSEPAPIHETPAPSPAPQPPTQYSGLGPTKPGEKPRVVVLGTGWAGCRLMKGLDTNIYDVVCVSPRNHMVFTPLLASTCVGTLEFRSVAEPIGRIQPAISREPGSYFFLSNCVGLDPDKHLVQCETVTDGAEPLKPWKFEISYDKLVIALGAKPTTFGIQGVEEHAIFLREVYHAQEIRRKLLLNLMLSDVPGVSEEEKSRLLHCVVVGGGPTGVEFSGELSDFIQRDVRQRYSHVKNYIHVTLIEANEILSSFDDRLRHYATKQLTKSGVRLVRGIVKDVKAQKIILNDGTEVPYGLLVWSTGVGPSPLVNSLPLPKAPGGRVGVDEWLQVPSVQDVYSIGDCSGFVESTGKPTLPALAQVAERQGKYLANLLNKIGKAGGGRANGAKEYKYEDPFVYKHLGSMATLGRYKALVDLRQSKDGKGLALAGFTSWFIWRSAYLTRVLSWRNRFYVAINWATTFVFGRDITRI</sequence>
<dbReference type="PRINTS" id="PR00368">
    <property type="entry name" value="FADPNR"/>
</dbReference>
<keyword evidence="6" id="KW-0285">Flavoprotein</keyword>
<comment type="similarity">
    <text evidence="4">Belongs to the NADH dehydrogenase family.</text>
</comment>
<evidence type="ECO:0000256" key="7">
    <source>
        <dbReference type="ARBA" id="ARBA00022792"/>
    </source>
</evidence>
<dbReference type="SUPFAM" id="SSF51905">
    <property type="entry name" value="FAD/NAD(P)-binding domain"/>
    <property type="match status" value="2"/>
</dbReference>
<name>A0A4Y1RL78_PRUDU</name>
<evidence type="ECO:0000256" key="12">
    <source>
        <dbReference type="ARBA" id="ARBA00023027"/>
    </source>
</evidence>
<dbReference type="EC" id="1.6.5.9" evidence="5"/>
<comment type="subcellular location">
    <subcellularLocation>
        <location evidence="3">Mitochondrion inner membrane</location>
        <topology evidence="3">Peripheral membrane protein</topology>
        <orientation evidence="3">Matrix side</orientation>
    </subcellularLocation>
    <subcellularLocation>
        <location evidence="2">Peroxisome</location>
    </subcellularLocation>
</comment>
<evidence type="ECO:0000256" key="11">
    <source>
        <dbReference type="ARBA" id="ARBA00023002"/>
    </source>
</evidence>
<accession>A0A4Y1RL78</accession>
<evidence type="ECO:0000256" key="14">
    <source>
        <dbReference type="ARBA" id="ARBA00023136"/>
    </source>
</evidence>
<keyword evidence="13" id="KW-0496">Mitochondrion</keyword>
<evidence type="ECO:0000256" key="8">
    <source>
        <dbReference type="ARBA" id="ARBA00022827"/>
    </source>
</evidence>
<keyword evidence="10" id="KW-0809">Transit peptide</keyword>
<evidence type="ECO:0000313" key="22">
    <source>
        <dbReference type="EMBL" id="BBH04638.1"/>
    </source>
</evidence>
<feature type="region of interest" description="Disordered" evidence="19">
    <location>
        <begin position="80"/>
        <end position="110"/>
    </location>
</feature>
<evidence type="ECO:0000256" key="2">
    <source>
        <dbReference type="ARBA" id="ARBA00004275"/>
    </source>
</evidence>
<evidence type="ECO:0000256" key="19">
    <source>
        <dbReference type="SAM" id="MobiDB-lite"/>
    </source>
</evidence>
<protein>
    <recommendedName>
        <fullName evidence="5">NADH:ubiquinone reductase (non-electrogenic)</fullName>
        <ecNumber evidence="5">1.6.5.9</ecNumber>
    </recommendedName>
</protein>
<evidence type="ECO:0000256" key="13">
    <source>
        <dbReference type="ARBA" id="ARBA00023128"/>
    </source>
</evidence>
<evidence type="ECO:0000256" key="9">
    <source>
        <dbReference type="ARBA" id="ARBA00022857"/>
    </source>
</evidence>
<dbReference type="AlphaFoldDB" id="A0A4Y1RL78"/>
<keyword evidence="14" id="KW-0472">Membrane</keyword>
<evidence type="ECO:0000256" key="15">
    <source>
        <dbReference type="ARBA" id="ARBA00023140"/>
    </source>
</evidence>
<feature type="region of interest" description="Disordered" evidence="19">
    <location>
        <begin position="1"/>
        <end position="63"/>
    </location>
</feature>
<feature type="domain" description="FAD/NAD(P)-binding" evidence="20">
    <location>
        <begin position="112"/>
        <end position="443"/>
    </location>
</feature>
<evidence type="ECO:0000256" key="3">
    <source>
        <dbReference type="ARBA" id="ARBA00004443"/>
    </source>
</evidence>
<keyword evidence="7" id="KW-0999">Mitochondrion inner membrane</keyword>
<dbReference type="Pfam" id="PF07992">
    <property type="entry name" value="Pyr_redox_2"/>
    <property type="match status" value="1"/>
</dbReference>
<dbReference type="InterPro" id="IPR036188">
    <property type="entry name" value="FAD/NAD-bd_sf"/>
</dbReference>
<dbReference type="PANTHER" id="PTHR43706:SF13">
    <property type="entry name" value="NADH DEHYDROGENASE-RELATED"/>
    <property type="match status" value="1"/>
</dbReference>
<dbReference type="Pfam" id="PF22366">
    <property type="entry name" value="NDH2_C"/>
    <property type="match status" value="1"/>
</dbReference>
<dbReference type="InterPro" id="IPR054585">
    <property type="entry name" value="NDH2-like_C"/>
</dbReference>
<evidence type="ECO:0000259" key="20">
    <source>
        <dbReference type="Pfam" id="PF07992"/>
    </source>
</evidence>